<gene>
    <name evidence="7" type="ORF">LAMI_0C11254G</name>
</gene>
<dbReference type="Proteomes" id="UP000191024">
    <property type="component" value="Chromosome C"/>
</dbReference>
<feature type="transmembrane region" description="Helical" evidence="6">
    <location>
        <begin position="253"/>
        <end position="275"/>
    </location>
</feature>
<feature type="transmembrane region" description="Helical" evidence="6">
    <location>
        <begin position="429"/>
        <end position="448"/>
    </location>
</feature>
<proteinExistence type="predicted"/>
<organism evidence="7 8">
    <name type="scientific">Lachancea mirantina</name>
    <dbReference type="NCBI Taxonomy" id="1230905"/>
    <lineage>
        <taxon>Eukaryota</taxon>
        <taxon>Fungi</taxon>
        <taxon>Dikarya</taxon>
        <taxon>Ascomycota</taxon>
        <taxon>Saccharomycotina</taxon>
        <taxon>Saccharomycetes</taxon>
        <taxon>Saccharomycetales</taxon>
        <taxon>Saccharomycetaceae</taxon>
        <taxon>Lachancea</taxon>
    </lineage>
</organism>
<dbReference type="GO" id="GO:0016020">
    <property type="term" value="C:membrane"/>
    <property type="evidence" value="ECO:0007669"/>
    <property type="project" value="UniProtKB-SubCell"/>
</dbReference>
<feature type="transmembrane region" description="Helical" evidence="6">
    <location>
        <begin position="184"/>
        <end position="209"/>
    </location>
</feature>
<keyword evidence="8" id="KW-1185">Reference proteome</keyword>
<evidence type="ECO:0000313" key="7">
    <source>
        <dbReference type="EMBL" id="SCU85433.1"/>
    </source>
</evidence>
<sequence length="553" mass="63758">MSDFQKQFLAVNMNFQSKQDDQKRQIREATEEFSDSSSEKTSLNNPFLNSDVANHYRQLYDSCGYEGRSVFDPEFEWTPDEEKTLVRKLNWRVAIPACFMFVALQVDRGNLAQAVADNLLKDMKMTTNDYNVGNQIFYATFLVAEVPSQLISKRLGPDVFIPIQMCAWSIVSMSQGAMNNKAGFYITRALIGLLEGGFIGDLVLWLCYFFTAKELSVRLSWFWTSLSIVQIVTALLAFAILRMRGVCGLFGWQWLFIIEGAFTLLIGLSGFYLMVPSAVQTKNRLHPKGWFTEREEKIVVNRVLRDDPSKGDMSNRQPLGLRQLWSGITDFHLWPIYAVGLIAYIPVGTFTPYLTLNLRQLGFSTFNVQLLTIPYNFIHIILLLSITWFSERINERALLSTLAPIWSTFFLGLIRWWPGAMVKPWPTYALTTLFLGQPYIHAICVSWVSRNSNSIRSRAVSTSLYNMFVQLGSIIANQFYRADDKPLYHRGNMQLFFVSAGTIGLLFVVKWYYMFQNNKREKIWAEMTEEGRTEYVLQTQDSGNRRLDFRFAH</sequence>
<feature type="transmembrane region" description="Helical" evidence="6">
    <location>
        <begin position="397"/>
        <end position="417"/>
    </location>
</feature>
<keyword evidence="2" id="KW-0813">Transport</keyword>
<feature type="transmembrane region" description="Helical" evidence="6">
    <location>
        <begin position="492"/>
        <end position="513"/>
    </location>
</feature>
<dbReference type="GO" id="GO:0022857">
    <property type="term" value="F:transmembrane transporter activity"/>
    <property type="evidence" value="ECO:0007669"/>
    <property type="project" value="InterPro"/>
</dbReference>
<dbReference type="FunFam" id="1.20.1250.20:FF:000247">
    <property type="entry name" value="MFS general substrate transporter"/>
    <property type="match status" value="1"/>
</dbReference>
<keyword evidence="5 6" id="KW-0472">Membrane</keyword>
<evidence type="ECO:0000313" key="8">
    <source>
        <dbReference type="Proteomes" id="UP000191024"/>
    </source>
</evidence>
<name>A0A1G4J6P7_9SACH</name>
<comment type="subcellular location">
    <subcellularLocation>
        <location evidence="1">Membrane</location>
        <topology evidence="1">Multi-pass membrane protein</topology>
    </subcellularLocation>
</comment>
<evidence type="ECO:0000256" key="1">
    <source>
        <dbReference type="ARBA" id="ARBA00004141"/>
    </source>
</evidence>
<feature type="transmembrane region" description="Helical" evidence="6">
    <location>
        <begin position="373"/>
        <end position="390"/>
    </location>
</feature>
<dbReference type="InterPro" id="IPR036259">
    <property type="entry name" value="MFS_trans_sf"/>
</dbReference>
<evidence type="ECO:0000256" key="2">
    <source>
        <dbReference type="ARBA" id="ARBA00022448"/>
    </source>
</evidence>
<protein>
    <submittedName>
        <fullName evidence="7">LAMI_0C11254g1_1</fullName>
    </submittedName>
</protein>
<dbReference type="OrthoDB" id="1935484at2759"/>
<dbReference type="PANTHER" id="PTHR43791:SF29">
    <property type="entry name" value="MAJOR FACILITATOR SUPERFAMILY (MFS) PROFILE DOMAIN-CONTAINING PROTEIN"/>
    <property type="match status" value="1"/>
</dbReference>
<accession>A0A1G4J6P7</accession>
<evidence type="ECO:0000256" key="6">
    <source>
        <dbReference type="SAM" id="Phobius"/>
    </source>
</evidence>
<evidence type="ECO:0000256" key="3">
    <source>
        <dbReference type="ARBA" id="ARBA00022692"/>
    </source>
</evidence>
<evidence type="ECO:0000256" key="5">
    <source>
        <dbReference type="ARBA" id="ARBA00023136"/>
    </source>
</evidence>
<dbReference type="FunFam" id="1.20.1250.20:FF:000106">
    <property type="entry name" value="MFS transporter, putative"/>
    <property type="match status" value="1"/>
</dbReference>
<keyword evidence="3 6" id="KW-0812">Transmembrane</keyword>
<dbReference type="Pfam" id="PF07690">
    <property type="entry name" value="MFS_1"/>
    <property type="match status" value="1"/>
</dbReference>
<dbReference type="InterPro" id="IPR011701">
    <property type="entry name" value="MFS"/>
</dbReference>
<dbReference type="AlphaFoldDB" id="A0A1G4J6P7"/>
<reference evidence="8" key="1">
    <citation type="submission" date="2016-03" db="EMBL/GenBank/DDBJ databases">
        <authorList>
            <person name="Devillers H."/>
        </authorList>
    </citation>
    <scope>NUCLEOTIDE SEQUENCE [LARGE SCALE GENOMIC DNA]</scope>
</reference>
<evidence type="ECO:0000256" key="4">
    <source>
        <dbReference type="ARBA" id="ARBA00022989"/>
    </source>
</evidence>
<dbReference type="SUPFAM" id="SSF103473">
    <property type="entry name" value="MFS general substrate transporter"/>
    <property type="match status" value="1"/>
</dbReference>
<dbReference type="EMBL" id="LT598466">
    <property type="protein sequence ID" value="SCU85433.1"/>
    <property type="molecule type" value="Genomic_DNA"/>
</dbReference>
<dbReference type="Gene3D" id="1.20.1250.20">
    <property type="entry name" value="MFS general substrate transporter like domains"/>
    <property type="match status" value="2"/>
</dbReference>
<feature type="transmembrane region" description="Helical" evidence="6">
    <location>
        <begin position="460"/>
        <end position="480"/>
    </location>
</feature>
<keyword evidence="4 6" id="KW-1133">Transmembrane helix</keyword>
<feature type="transmembrane region" description="Helical" evidence="6">
    <location>
        <begin position="331"/>
        <end position="353"/>
    </location>
</feature>
<dbReference type="PANTHER" id="PTHR43791">
    <property type="entry name" value="PERMEASE-RELATED"/>
    <property type="match status" value="1"/>
</dbReference>
<feature type="transmembrane region" description="Helical" evidence="6">
    <location>
        <begin position="221"/>
        <end position="241"/>
    </location>
</feature>